<dbReference type="InterPro" id="IPR022744">
    <property type="entry name" value="MeTrfase_dom_put"/>
</dbReference>
<organism evidence="3 4">
    <name type="scientific">Wohlfahrtiimonas larvae</name>
    <dbReference type="NCBI Taxonomy" id="1157986"/>
    <lineage>
        <taxon>Bacteria</taxon>
        <taxon>Pseudomonadati</taxon>
        <taxon>Pseudomonadota</taxon>
        <taxon>Gammaproteobacteria</taxon>
        <taxon>Cardiobacteriales</taxon>
        <taxon>Ignatzschineriaceae</taxon>
        <taxon>Wohlfahrtiimonas</taxon>
    </lineage>
</organism>
<dbReference type="Gene3D" id="3.40.50.150">
    <property type="entry name" value="Vaccinia Virus protein VP39"/>
    <property type="match status" value="1"/>
</dbReference>
<protein>
    <submittedName>
        <fullName evidence="3">Bifunctional alpha/beta hydrolase/class I SAM-dependent methyltransferase</fullName>
    </submittedName>
</protein>
<keyword evidence="3" id="KW-0378">Hydrolase</keyword>
<name>A0ABP9MVX2_9GAMM</name>
<dbReference type="InterPro" id="IPR029058">
    <property type="entry name" value="AB_hydrolase_fold"/>
</dbReference>
<reference evidence="4" key="1">
    <citation type="journal article" date="2019" name="Int. J. Syst. Evol. Microbiol.">
        <title>The Global Catalogue of Microorganisms (GCM) 10K type strain sequencing project: providing services to taxonomists for standard genome sequencing and annotation.</title>
        <authorList>
            <consortium name="The Broad Institute Genomics Platform"/>
            <consortium name="The Broad Institute Genome Sequencing Center for Infectious Disease"/>
            <person name="Wu L."/>
            <person name="Ma J."/>
        </authorList>
    </citation>
    <scope>NUCLEOTIDE SEQUENCE [LARGE SCALE GENOMIC DNA]</scope>
    <source>
        <strain evidence="4">JCM 18424</strain>
    </source>
</reference>
<evidence type="ECO:0000259" key="1">
    <source>
        <dbReference type="Pfam" id="PF12146"/>
    </source>
</evidence>
<dbReference type="InterPro" id="IPR029063">
    <property type="entry name" value="SAM-dependent_MTases_sf"/>
</dbReference>
<keyword evidence="3" id="KW-0489">Methyltransferase</keyword>
<dbReference type="Pfam" id="PF12146">
    <property type="entry name" value="Hydrolase_4"/>
    <property type="match status" value="1"/>
</dbReference>
<dbReference type="GO" id="GO:0016787">
    <property type="term" value="F:hydrolase activity"/>
    <property type="evidence" value="ECO:0007669"/>
    <property type="project" value="UniProtKB-KW"/>
</dbReference>
<gene>
    <name evidence="3" type="ORF">GCM10023338_21140</name>
</gene>
<evidence type="ECO:0000313" key="4">
    <source>
        <dbReference type="Proteomes" id="UP001500631"/>
    </source>
</evidence>
<dbReference type="InterPro" id="IPR051044">
    <property type="entry name" value="MAG_DAG_Lipase"/>
</dbReference>
<dbReference type="Pfam" id="PF12147">
    <property type="entry name" value="Methyltransf_20"/>
    <property type="match status" value="1"/>
</dbReference>
<evidence type="ECO:0000313" key="3">
    <source>
        <dbReference type="EMBL" id="GAA5103108.1"/>
    </source>
</evidence>
<dbReference type="SUPFAM" id="SSF53474">
    <property type="entry name" value="alpha/beta-Hydrolases"/>
    <property type="match status" value="1"/>
</dbReference>
<feature type="domain" description="Methyltransferase" evidence="2">
    <location>
        <begin position="274"/>
        <end position="580"/>
    </location>
</feature>
<evidence type="ECO:0000259" key="2">
    <source>
        <dbReference type="Pfam" id="PF12147"/>
    </source>
</evidence>
<keyword evidence="4" id="KW-1185">Reference proteome</keyword>
<dbReference type="PANTHER" id="PTHR11614">
    <property type="entry name" value="PHOSPHOLIPASE-RELATED"/>
    <property type="match status" value="1"/>
</dbReference>
<comment type="caution">
    <text evidence="3">The sequence shown here is derived from an EMBL/GenBank/DDBJ whole genome shotgun (WGS) entry which is preliminary data.</text>
</comment>
<sequence length="585" mass="66459">MRTETTAHFISHDGESIFYRHWAATEPSTEKKAIMLFHRGHEHSGRIAHLVDELDLPDYDFFAWDARGCGQSPGARGDAPNFGWMVHDAEMLFQHIQSTHNIKAENIAVIAQSVGAVIAATWAHDYVPKIRALVLASPAFKVKLYVPFAIPGLRLMYNIRGNFFVNSYVKSNYLTHDEVRQESFNADPLVERPISTKILLDLFDTSKRIVADAASIHVPTQLLISGSDWVVKRKPQTTFFKNLSSKTKEMHILKGFYHDTLGEKYRNIPIHKARTFIEKAFSQPIETPNLIDADKIGYTAEESKKLAKPERNIFKKMYWAFTKKGLCFASRTSDGVKLGIETGFDSGSTLDYVYRNQPTGLTAFGRFLDFKYLDAIGWRGIRQRKVNLEKILKSAIETQQADKKDVHIVDVAAGHGRYILETVNQLPKKPKSILLRDYSELNVEKGTDLIAQKGLTKIATFERGNAFSEEELSNLATKPTIAIVSGLYELFGENHLLQSSLKGLANSMEEGNYLIYTNQPWHPQLEYIARALTSHREGQQWVMRRRTQLEMDQLVEEAGFTKQNMLIDEWGIFTVSIAVRNGQKQ</sequence>
<feature type="domain" description="Serine aminopeptidase S33" evidence="1">
    <location>
        <begin position="30"/>
        <end position="264"/>
    </location>
</feature>
<keyword evidence="3" id="KW-0808">Transferase</keyword>
<dbReference type="Gene3D" id="3.40.50.1820">
    <property type="entry name" value="alpha/beta hydrolase"/>
    <property type="match status" value="1"/>
</dbReference>
<dbReference type="GO" id="GO:0032259">
    <property type="term" value="P:methylation"/>
    <property type="evidence" value="ECO:0007669"/>
    <property type="project" value="UniProtKB-KW"/>
</dbReference>
<dbReference type="EMBL" id="BAABKE010000008">
    <property type="protein sequence ID" value="GAA5103108.1"/>
    <property type="molecule type" value="Genomic_DNA"/>
</dbReference>
<accession>A0ABP9MVX2</accession>
<dbReference type="RefSeq" id="WP_077926435.1">
    <property type="nucleotide sequence ID" value="NZ_BAABKE010000008.1"/>
</dbReference>
<dbReference type="InterPro" id="IPR022742">
    <property type="entry name" value="Hydrolase_4"/>
</dbReference>
<dbReference type="Proteomes" id="UP001500631">
    <property type="component" value="Unassembled WGS sequence"/>
</dbReference>
<dbReference type="GO" id="GO:0008168">
    <property type="term" value="F:methyltransferase activity"/>
    <property type="evidence" value="ECO:0007669"/>
    <property type="project" value="UniProtKB-KW"/>
</dbReference>
<proteinExistence type="predicted"/>
<dbReference type="SUPFAM" id="SSF53335">
    <property type="entry name" value="S-adenosyl-L-methionine-dependent methyltransferases"/>
    <property type="match status" value="1"/>
</dbReference>